<dbReference type="STRING" id="1355015.LK06_017635"/>
<evidence type="ECO:0000313" key="2">
    <source>
        <dbReference type="Proteomes" id="UP000031501"/>
    </source>
</evidence>
<dbReference type="SFLD" id="SFLDG01129">
    <property type="entry name" value="C1.5:_HAD__Beta-PGM__Phosphata"/>
    <property type="match status" value="1"/>
</dbReference>
<dbReference type="PANTHER" id="PTHR43434:SF1">
    <property type="entry name" value="PHOSPHOGLYCOLATE PHOSPHATASE"/>
    <property type="match status" value="1"/>
</dbReference>
<dbReference type="InterPro" id="IPR050155">
    <property type="entry name" value="HAD-like_hydrolase_sf"/>
</dbReference>
<protein>
    <submittedName>
        <fullName evidence="1">HAD family hydrolase</fullName>
    </submittedName>
</protein>
<sequence length="266" mass="28686">MVRRPLGNHLLGPDTLLVTSDATSAATSDASEIEKLRELIASVRFVLWDFDGPICRLFARHRAERVAADLVGWLERQGPRELLTDAERVSPDPQVVLRAVGRRSPDSGLVAGLEEQLTQQELRAAASALPTAYADPLIRTWTAVGARLAVTTDNSPQAAGAYLEARGLTRCFATHLYGRTRQLDHLKPHPQCLIRALDAMGATASTALMIGDSGSDVAAAREAGVPFLGYACAESREERLRAAGAEHVVRSLEPLLRVLRSGRPVG</sequence>
<dbReference type="GO" id="GO:0006281">
    <property type="term" value="P:DNA repair"/>
    <property type="evidence" value="ECO:0007669"/>
    <property type="project" value="TreeGrafter"/>
</dbReference>
<dbReference type="OrthoDB" id="4547358at2"/>
<dbReference type="PANTHER" id="PTHR43434">
    <property type="entry name" value="PHOSPHOGLYCOLATE PHOSPHATASE"/>
    <property type="match status" value="1"/>
</dbReference>
<evidence type="ECO:0000313" key="1">
    <source>
        <dbReference type="EMBL" id="ASN28518.1"/>
    </source>
</evidence>
<dbReference type="AlphaFoldDB" id="A0A221P969"/>
<dbReference type="SFLD" id="SFLDS00003">
    <property type="entry name" value="Haloacid_Dehalogenase"/>
    <property type="match status" value="1"/>
</dbReference>
<keyword evidence="2" id="KW-1185">Reference proteome</keyword>
<dbReference type="KEGG" id="splu:LK06_017635"/>
<dbReference type="InterPro" id="IPR023214">
    <property type="entry name" value="HAD_sf"/>
</dbReference>
<dbReference type="SUPFAM" id="SSF56784">
    <property type="entry name" value="HAD-like"/>
    <property type="match status" value="1"/>
</dbReference>
<gene>
    <name evidence="1" type="ORF">LK07_18795</name>
</gene>
<dbReference type="InterPro" id="IPR036412">
    <property type="entry name" value="HAD-like_sf"/>
</dbReference>
<proteinExistence type="predicted"/>
<accession>A0A221P969</accession>
<dbReference type="GO" id="GO:0005829">
    <property type="term" value="C:cytosol"/>
    <property type="evidence" value="ECO:0007669"/>
    <property type="project" value="TreeGrafter"/>
</dbReference>
<dbReference type="EMBL" id="CP022433">
    <property type="protein sequence ID" value="ASN28518.1"/>
    <property type="molecule type" value="Genomic_DNA"/>
</dbReference>
<dbReference type="Proteomes" id="UP000031501">
    <property type="component" value="Chromosome"/>
</dbReference>
<dbReference type="CDD" id="cd01427">
    <property type="entry name" value="HAD_like"/>
    <property type="match status" value="1"/>
</dbReference>
<dbReference type="GO" id="GO:0008967">
    <property type="term" value="F:phosphoglycolate phosphatase activity"/>
    <property type="evidence" value="ECO:0007669"/>
    <property type="project" value="TreeGrafter"/>
</dbReference>
<reference evidence="1 2" key="1">
    <citation type="submission" date="2017-07" db="EMBL/GenBank/DDBJ databases">
        <title>Genome sequence of Streptomyces pluripotens MUSC 137T.</title>
        <authorList>
            <person name="Ser H.-L."/>
            <person name="Lee L.-H."/>
        </authorList>
    </citation>
    <scope>NUCLEOTIDE SEQUENCE [LARGE SCALE GENOMIC DNA]</scope>
    <source>
        <strain evidence="1 2">MUSC 137</strain>
    </source>
</reference>
<name>A0A221P969_9ACTN</name>
<organism evidence="1 2">
    <name type="scientific">Streptomyces pluripotens</name>
    <dbReference type="NCBI Taxonomy" id="1355015"/>
    <lineage>
        <taxon>Bacteria</taxon>
        <taxon>Bacillati</taxon>
        <taxon>Actinomycetota</taxon>
        <taxon>Actinomycetes</taxon>
        <taxon>Kitasatosporales</taxon>
        <taxon>Streptomycetaceae</taxon>
        <taxon>Streptomyces</taxon>
    </lineage>
</organism>
<dbReference type="Gene3D" id="3.40.50.1000">
    <property type="entry name" value="HAD superfamily/HAD-like"/>
    <property type="match status" value="1"/>
</dbReference>
<keyword evidence="1" id="KW-0378">Hydrolase</keyword>
<dbReference type="Pfam" id="PF00702">
    <property type="entry name" value="Hydrolase"/>
    <property type="match status" value="1"/>
</dbReference>